<organism evidence="1">
    <name type="scientific">marine sediment metagenome</name>
    <dbReference type="NCBI Taxonomy" id="412755"/>
    <lineage>
        <taxon>unclassified sequences</taxon>
        <taxon>metagenomes</taxon>
        <taxon>ecological metagenomes</taxon>
    </lineage>
</organism>
<dbReference type="EMBL" id="BARU01036036">
    <property type="protein sequence ID" value="GAH87180.1"/>
    <property type="molecule type" value="Genomic_DNA"/>
</dbReference>
<proteinExistence type="predicted"/>
<dbReference type="AlphaFoldDB" id="X1K0G2"/>
<accession>X1K0G2</accession>
<feature type="non-terminal residue" evidence="1">
    <location>
        <position position="1"/>
    </location>
</feature>
<name>X1K0G2_9ZZZZ</name>
<comment type="caution">
    <text evidence="1">The sequence shown here is derived from an EMBL/GenBank/DDBJ whole genome shotgun (WGS) entry which is preliminary data.</text>
</comment>
<evidence type="ECO:0000313" key="1">
    <source>
        <dbReference type="EMBL" id="GAH87180.1"/>
    </source>
</evidence>
<sequence length="197" mass="21051">AGDWSEANTNLPEYDPPDDTTLFAQHVMAPNIAGNPTALYIGGEGINLYKATSGLGTGAPAWQQSKSGLTNLIMARMPILFSGECSMSITQTRVGDTVTFTVYIEDVNGNPPIAGSTFTAVYTPEGGSSVTLLDMTYPDCYTYTGTWRDPLDSTTNNPYVTSVTVSTGDKVVFTFTPRCEEEAPGCSGSTQEVTYTY</sequence>
<reference evidence="1" key="1">
    <citation type="journal article" date="2014" name="Front. Microbiol.">
        <title>High frequency of phylogenetically diverse reductive dehalogenase-homologous genes in deep subseafloor sedimentary metagenomes.</title>
        <authorList>
            <person name="Kawai M."/>
            <person name="Futagami T."/>
            <person name="Toyoda A."/>
            <person name="Takaki Y."/>
            <person name="Nishi S."/>
            <person name="Hori S."/>
            <person name="Arai W."/>
            <person name="Tsubouchi T."/>
            <person name="Morono Y."/>
            <person name="Uchiyama I."/>
            <person name="Ito T."/>
            <person name="Fujiyama A."/>
            <person name="Inagaki F."/>
            <person name="Takami H."/>
        </authorList>
    </citation>
    <scope>NUCLEOTIDE SEQUENCE</scope>
    <source>
        <strain evidence="1">Expedition CK06-06</strain>
    </source>
</reference>
<protein>
    <submittedName>
        <fullName evidence="1">Uncharacterized protein</fullName>
    </submittedName>
</protein>
<gene>
    <name evidence="1" type="ORF">S03H2_56348</name>
</gene>